<dbReference type="AlphaFoldDB" id="A0A1M6LLQ1"/>
<protein>
    <recommendedName>
        <fullName evidence="3">Transposase DDE domain-containing protein</fullName>
    </recommendedName>
</protein>
<feature type="non-terminal residue" evidence="1">
    <location>
        <position position="41"/>
    </location>
</feature>
<name>A0A1M6LLQ1_9FIRM</name>
<dbReference type="STRING" id="1121476.SAMN02745751_03208"/>
<gene>
    <name evidence="1" type="ORF">SAMN02745751_03208</name>
</gene>
<proteinExistence type="predicted"/>
<keyword evidence="2" id="KW-1185">Reference proteome</keyword>
<dbReference type="Proteomes" id="UP000184052">
    <property type="component" value="Unassembled WGS sequence"/>
</dbReference>
<evidence type="ECO:0000313" key="1">
    <source>
        <dbReference type="EMBL" id="SHJ72149.1"/>
    </source>
</evidence>
<accession>A0A1M6LLQ1</accession>
<evidence type="ECO:0000313" key="2">
    <source>
        <dbReference type="Proteomes" id="UP000184052"/>
    </source>
</evidence>
<evidence type="ECO:0008006" key="3">
    <source>
        <dbReference type="Google" id="ProtNLM"/>
    </source>
</evidence>
<reference evidence="1 2" key="1">
    <citation type="submission" date="2016-11" db="EMBL/GenBank/DDBJ databases">
        <authorList>
            <person name="Jaros S."/>
            <person name="Januszkiewicz K."/>
            <person name="Wedrychowicz H."/>
        </authorList>
    </citation>
    <scope>NUCLEOTIDE SEQUENCE [LARGE SCALE GENOMIC DNA]</scope>
    <source>
        <strain evidence="1 2">DSM 17477</strain>
    </source>
</reference>
<sequence>MTSLQHSALNFNKSLSYNFDGGNLSSDSGLLLVRSFIEKLG</sequence>
<organism evidence="1 2">
    <name type="scientific">Dethiosulfatibacter aminovorans DSM 17477</name>
    <dbReference type="NCBI Taxonomy" id="1121476"/>
    <lineage>
        <taxon>Bacteria</taxon>
        <taxon>Bacillati</taxon>
        <taxon>Bacillota</taxon>
        <taxon>Tissierellia</taxon>
        <taxon>Dethiosulfatibacter</taxon>
    </lineage>
</organism>
<dbReference type="EMBL" id="FQZL01000033">
    <property type="protein sequence ID" value="SHJ72149.1"/>
    <property type="molecule type" value="Genomic_DNA"/>
</dbReference>